<name>A0ABX6QKJ2_9HYPH</name>
<sequence length="170" mass="17994">MFEAVVFLAVPMSLVLAALTDFLEMKIPNRIPAVLIAGFFVIAPLSGLSFIEFGWHVAAGAAVFSVCFALFALGVMGGGDAKLLTAAAVWFGFNQSLFEFLAFTALLGGALTIAVILLRANWDRLAYAGIPLPQTLMMAKKVPYAIAIGAAGLLTYPQSPLVLEAISRIQ</sequence>
<feature type="transmembrane region" description="Helical" evidence="6">
    <location>
        <begin position="58"/>
        <end position="77"/>
    </location>
</feature>
<keyword evidence="3 6" id="KW-0812">Transmembrane</keyword>
<evidence type="ECO:0000259" key="7">
    <source>
        <dbReference type="Pfam" id="PF01478"/>
    </source>
</evidence>
<evidence type="ECO:0000256" key="3">
    <source>
        <dbReference type="ARBA" id="ARBA00022692"/>
    </source>
</evidence>
<organism evidence="8 9">
    <name type="scientific">Peteryoungia desertarenae</name>
    <dbReference type="NCBI Taxonomy" id="1813451"/>
    <lineage>
        <taxon>Bacteria</taxon>
        <taxon>Pseudomonadati</taxon>
        <taxon>Pseudomonadota</taxon>
        <taxon>Alphaproteobacteria</taxon>
        <taxon>Hyphomicrobiales</taxon>
        <taxon>Rhizobiaceae</taxon>
        <taxon>Peteryoungia</taxon>
    </lineage>
</organism>
<accession>A0ABX6QKJ2</accession>
<evidence type="ECO:0000313" key="8">
    <source>
        <dbReference type="EMBL" id="QLF69065.1"/>
    </source>
</evidence>
<dbReference type="EMBL" id="CP058350">
    <property type="protein sequence ID" value="QLF69065.1"/>
    <property type="molecule type" value="Genomic_DNA"/>
</dbReference>
<dbReference type="PANTHER" id="PTHR36506">
    <property type="entry name" value="PREFLAGELLIN PEPTIDASE"/>
    <property type="match status" value="1"/>
</dbReference>
<feature type="domain" description="Prepilin type IV endopeptidase peptidase" evidence="7">
    <location>
        <begin position="10"/>
        <end position="113"/>
    </location>
</feature>
<evidence type="ECO:0000256" key="1">
    <source>
        <dbReference type="ARBA" id="ARBA00004651"/>
    </source>
</evidence>
<evidence type="ECO:0000313" key="9">
    <source>
        <dbReference type="Proteomes" id="UP000308530"/>
    </source>
</evidence>
<dbReference type="Gene3D" id="1.20.120.1220">
    <property type="match status" value="1"/>
</dbReference>
<keyword evidence="2" id="KW-1003">Cell membrane</keyword>
<evidence type="ECO:0000256" key="2">
    <source>
        <dbReference type="ARBA" id="ARBA00022475"/>
    </source>
</evidence>
<dbReference type="RefSeq" id="WP_138285800.1">
    <property type="nucleotide sequence ID" value="NZ_CP058350.1"/>
</dbReference>
<dbReference type="Proteomes" id="UP000308530">
    <property type="component" value="Chromosome"/>
</dbReference>
<feature type="transmembrane region" description="Helical" evidence="6">
    <location>
        <begin position="33"/>
        <end position="51"/>
    </location>
</feature>
<evidence type="ECO:0000256" key="6">
    <source>
        <dbReference type="SAM" id="Phobius"/>
    </source>
</evidence>
<protein>
    <submittedName>
        <fullName evidence="8">Prepilin peptidase</fullName>
    </submittedName>
</protein>
<evidence type="ECO:0000256" key="4">
    <source>
        <dbReference type="ARBA" id="ARBA00022989"/>
    </source>
</evidence>
<dbReference type="InterPro" id="IPR000045">
    <property type="entry name" value="Prepilin_IV_endopep_pep"/>
</dbReference>
<keyword evidence="4 6" id="KW-1133">Transmembrane helix</keyword>
<feature type="transmembrane region" description="Helical" evidence="6">
    <location>
        <begin position="97"/>
        <end position="118"/>
    </location>
</feature>
<dbReference type="InterPro" id="IPR052218">
    <property type="entry name" value="Preflagellin_Peptidase"/>
</dbReference>
<comment type="subcellular location">
    <subcellularLocation>
        <location evidence="1">Cell membrane</location>
        <topology evidence="1">Multi-pass membrane protein</topology>
    </subcellularLocation>
</comment>
<keyword evidence="5 6" id="KW-0472">Membrane</keyword>
<gene>
    <name evidence="8" type="ORF">FE840_005645</name>
</gene>
<reference evidence="8 9" key="1">
    <citation type="submission" date="2020-06" db="EMBL/GenBank/DDBJ databases">
        <title>Genome sequence of Rhizobium sp strain ADMK78.</title>
        <authorList>
            <person name="Rahi P."/>
        </authorList>
    </citation>
    <scope>NUCLEOTIDE SEQUENCE [LARGE SCALE GENOMIC DNA]</scope>
    <source>
        <strain evidence="8 9">ADMK78</strain>
    </source>
</reference>
<dbReference type="Pfam" id="PF01478">
    <property type="entry name" value="Peptidase_A24"/>
    <property type="match status" value="1"/>
</dbReference>
<evidence type="ECO:0000256" key="5">
    <source>
        <dbReference type="ARBA" id="ARBA00023136"/>
    </source>
</evidence>
<keyword evidence="9" id="KW-1185">Reference proteome</keyword>
<dbReference type="PANTHER" id="PTHR36506:SF1">
    <property type="entry name" value="PREFLAGELLIN PEPTIDASE"/>
    <property type="match status" value="1"/>
</dbReference>
<proteinExistence type="predicted"/>